<dbReference type="EMBL" id="JAEQNA010000008">
    <property type="protein sequence ID" value="MBL0422592.1"/>
    <property type="molecule type" value="Genomic_DNA"/>
</dbReference>
<keyword evidence="2" id="KW-1185">Reference proteome</keyword>
<gene>
    <name evidence="1" type="ORF">JI739_19765</name>
</gene>
<protein>
    <submittedName>
        <fullName evidence="1">Uncharacterized protein</fullName>
    </submittedName>
</protein>
<accession>A0A936ZKK9</accession>
<proteinExistence type="predicted"/>
<dbReference type="RefSeq" id="WP_201685652.1">
    <property type="nucleotide sequence ID" value="NZ_JAEQNA010000008.1"/>
</dbReference>
<sequence length="88" mass="9267">MNTTSPDMLATKLAEAALTVLVRTCRQEVTAASRDELEAACAAMRAKSRAVMGQLLDDARAAPWVAEAAFHAAALDLAQAGIAALRKR</sequence>
<comment type="caution">
    <text evidence="1">The sequence shown here is derived from an EMBL/GenBank/DDBJ whole genome shotgun (WGS) entry which is preliminary data.</text>
</comment>
<evidence type="ECO:0000313" key="1">
    <source>
        <dbReference type="EMBL" id="MBL0422592.1"/>
    </source>
</evidence>
<evidence type="ECO:0000313" key="2">
    <source>
        <dbReference type="Proteomes" id="UP000613011"/>
    </source>
</evidence>
<dbReference type="Proteomes" id="UP000613011">
    <property type="component" value="Unassembled WGS sequence"/>
</dbReference>
<organism evidence="1 2">
    <name type="scientific">Ramlibacter aurantiacus</name>
    <dbReference type="NCBI Taxonomy" id="2801330"/>
    <lineage>
        <taxon>Bacteria</taxon>
        <taxon>Pseudomonadati</taxon>
        <taxon>Pseudomonadota</taxon>
        <taxon>Betaproteobacteria</taxon>
        <taxon>Burkholderiales</taxon>
        <taxon>Comamonadaceae</taxon>
        <taxon>Ramlibacter</taxon>
    </lineage>
</organism>
<reference evidence="1" key="1">
    <citation type="submission" date="2021-01" db="EMBL/GenBank/DDBJ databases">
        <title>Ramlibacter sp. strain AW1 16S ribosomal RNA gene Genome sequencing and assembly.</title>
        <authorList>
            <person name="Kang M."/>
        </authorList>
    </citation>
    <scope>NUCLEOTIDE SEQUENCE</scope>
    <source>
        <strain evidence="1">AW1</strain>
    </source>
</reference>
<name>A0A936ZKK9_9BURK</name>
<dbReference type="AlphaFoldDB" id="A0A936ZKK9"/>